<accession>A0A382Y758</accession>
<proteinExistence type="predicted"/>
<sequence>MSYPLDFNRVKAPEQKASVSSGWA</sequence>
<organism evidence="1">
    <name type="scientific">marine metagenome</name>
    <dbReference type="NCBI Taxonomy" id="408172"/>
    <lineage>
        <taxon>unclassified sequences</taxon>
        <taxon>metagenomes</taxon>
        <taxon>ecological metagenomes</taxon>
    </lineage>
</organism>
<dbReference type="EMBL" id="UINC01173184">
    <property type="protein sequence ID" value="SVD78641.1"/>
    <property type="molecule type" value="Genomic_DNA"/>
</dbReference>
<evidence type="ECO:0000313" key="1">
    <source>
        <dbReference type="EMBL" id="SVD78641.1"/>
    </source>
</evidence>
<dbReference type="AlphaFoldDB" id="A0A382Y758"/>
<protein>
    <submittedName>
        <fullName evidence="1">Uncharacterized protein</fullName>
    </submittedName>
</protein>
<name>A0A382Y758_9ZZZZ</name>
<gene>
    <name evidence="1" type="ORF">METZ01_LOCUS431495</name>
</gene>
<reference evidence="1" key="1">
    <citation type="submission" date="2018-05" db="EMBL/GenBank/DDBJ databases">
        <authorList>
            <person name="Lanie J.A."/>
            <person name="Ng W.-L."/>
            <person name="Kazmierczak K.M."/>
            <person name="Andrzejewski T.M."/>
            <person name="Davidsen T.M."/>
            <person name="Wayne K.J."/>
            <person name="Tettelin H."/>
            <person name="Glass J.I."/>
            <person name="Rusch D."/>
            <person name="Podicherti R."/>
            <person name="Tsui H.-C.T."/>
            <person name="Winkler M.E."/>
        </authorList>
    </citation>
    <scope>NUCLEOTIDE SEQUENCE</scope>
</reference>